<sequence>MTESEARRRKSLLATIAFEPAIGLTRLRAELDVVHGIAASLDLIRADIDWLVEMGLVRFNGELAQITERGRDVAALRAKFPGA</sequence>
<evidence type="ECO:0000313" key="1">
    <source>
        <dbReference type="EMBL" id="MFA9949148.1"/>
    </source>
</evidence>
<evidence type="ECO:0008006" key="3">
    <source>
        <dbReference type="Google" id="ProtNLM"/>
    </source>
</evidence>
<evidence type="ECO:0000313" key="2">
    <source>
        <dbReference type="Proteomes" id="UP001574673"/>
    </source>
</evidence>
<proteinExistence type="predicted"/>
<keyword evidence="2" id="KW-1185">Reference proteome</keyword>
<comment type="caution">
    <text evidence="1">The sequence shown here is derived from an EMBL/GenBank/DDBJ whole genome shotgun (WGS) entry which is preliminary data.</text>
</comment>
<dbReference type="RefSeq" id="WP_418890275.1">
    <property type="nucleotide sequence ID" value="NZ_JBEUWX010000001.1"/>
</dbReference>
<organism evidence="1 2">
    <name type="scientific">Dentiradicibacter hellwigii</name>
    <dbReference type="NCBI Taxonomy" id="3149053"/>
    <lineage>
        <taxon>Bacteria</taxon>
        <taxon>Pseudomonadati</taxon>
        <taxon>Pseudomonadota</taxon>
        <taxon>Betaproteobacteria</taxon>
        <taxon>Rhodocyclales</taxon>
        <taxon>Rhodocyclaceae</taxon>
        <taxon>Dentiradicibacter</taxon>
    </lineage>
</organism>
<accession>A0ABV4UBU4</accession>
<protein>
    <recommendedName>
        <fullName evidence="3">ArsR family transcriptional regulator</fullName>
    </recommendedName>
</protein>
<reference evidence="2" key="1">
    <citation type="submission" date="2024-06" db="EMBL/GenBank/DDBJ databases">
        <title>Radixoralia hellwigii gen. nov., sp nov., isolated from a root canal in the human oral cavity.</title>
        <authorList>
            <person name="Bartsch S."/>
            <person name="Wittmer A."/>
            <person name="Schulz A.-K."/>
            <person name="Neumann-Schaal M."/>
            <person name="Wolf J."/>
            <person name="Gronow S."/>
            <person name="Tennert C."/>
            <person name="Haecker G."/>
            <person name="Cieplik F."/>
            <person name="Al-Ahmad A."/>
        </authorList>
    </citation>
    <scope>NUCLEOTIDE SEQUENCE [LARGE SCALE GENOMIC DNA]</scope>
    <source>
        <strain evidence="2">Wk13</strain>
    </source>
</reference>
<name>A0ABV4UBU4_9RHOO</name>
<dbReference type="EMBL" id="JBEUWX010000001">
    <property type="protein sequence ID" value="MFA9949148.1"/>
    <property type="molecule type" value="Genomic_DNA"/>
</dbReference>
<dbReference type="Proteomes" id="UP001574673">
    <property type="component" value="Unassembled WGS sequence"/>
</dbReference>
<gene>
    <name evidence="1" type="ORF">ABCS64_02185</name>
</gene>